<dbReference type="InterPro" id="IPR023606">
    <property type="entry name" value="CoA-Trfase_III_dom_1_sf"/>
</dbReference>
<evidence type="ECO:0000313" key="1">
    <source>
        <dbReference type="EMBL" id="GGS24572.1"/>
    </source>
</evidence>
<accession>A0A918L9T2</accession>
<dbReference type="RefSeq" id="WP_053744035.1">
    <property type="nucleotide sequence ID" value="NZ_BMTL01000045.1"/>
</dbReference>
<dbReference type="EMBL" id="BMTL01000045">
    <property type="protein sequence ID" value="GGS24572.1"/>
    <property type="molecule type" value="Genomic_DNA"/>
</dbReference>
<dbReference type="Gene3D" id="3.30.1540.10">
    <property type="entry name" value="formyl-coa transferase, domain 3"/>
    <property type="match status" value="1"/>
</dbReference>
<protein>
    <submittedName>
        <fullName evidence="1">CoA transferase</fullName>
    </submittedName>
</protein>
<dbReference type="SUPFAM" id="SSF89796">
    <property type="entry name" value="CoA-transferase family III (CaiB/BaiF)"/>
    <property type="match status" value="1"/>
</dbReference>
<dbReference type="InterPro" id="IPR050509">
    <property type="entry name" value="CoA-transferase_III"/>
</dbReference>
<dbReference type="GO" id="GO:0016740">
    <property type="term" value="F:transferase activity"/>
    <property type="evidence" value="ECO:0007669"/>
    <property type="project" value="UniProtKB-KW"/>
</dbReference>
<name>A0A918L9T2_9ACTN</name>
<evidence type="ECO:0000313" key="2">
    <source>
        <dbReference type="Proteomes" id="UP000606194"/>
    </source>
</evidence>
<proteinExistence type="predicted"/>
<dbReference type="InterPro" id="IPR044855">
    <property type="entry name" value="CoA-Trfase_III_dom3_sf"/>
</dbReference>
<reference evidence="1" key="1">
    <citation type="journal article" date="2014" name="Int. J. Syst. Evol. Microbiol.">
        <title>Complete genome sequence of Corynebacterium casei LMG S-19264T (=DSM 44701T), isolated from a smear-ripened cheese.</title>
        <authorList>
            <consortium name="US DOE Joint Genome Institute (JGI-PGF)"/>
            <person name="Walter F."/>
            <person name="Albersmeier A."/>
            <person name="Kalinowski J."/>
            <person name="Ruckert C."/>
        </authorList>
    </citation>
    <scope>NUCLEOTIDE SEQUENCE</scope>
    <source>
        <strain evidence="1">JCM 4386</strain>
    </source>
</reference>
<dbReference type="InterPro" id="IPR003673">
    <property type="entry name" value="CoA-Trfase_fam_III"/>
</dbReference>
<keyword evidence="1" id="KW-0808">Transferase</keyword>
<dbReference type="Gene3D" id="3.40.50.10540">
    <property type="entry name" value="Crotonobetainyl-coa:carnitine coa-transferase, domain 1"/>
    <property type="match status" value="1"/>
</dbReference>
<organism evidence="1 2">
    <name type="scientific">Streptomyces humidus</name>
    <dbReference type="NCBI Taxonomy" id="52259"/>
    <lineage>
        <taxon>Bacteria</taxon>
        <taxon>Bacillati</taxon>
        <taxon>Actinomycetota</taxon>
        <taxon>Actinomycetes</taxon>
        <taxon>Kitasatosporales</taxon>
        <taxon>Streptomycetaceae</taxon>
        <taxon>Streptomyces</taxon>
    </lineage>
</organism>
<reference evidence="1" key="2">
    <citation type="submission" date="2020-09" db="EMBL/GenBank/DDBJ databases">
        <authorList>
            <person name="Sun Q."/>
            <person name="Ohkuma M."/>
        </authorList>
    </citation>
    <scope>NUCLEOTIDE SEQUENCE</scope>
    <source>
        <strain evidence="1">JCM 4386</strain>
    </source>
</reference>
<dbReference type="PANTHER" id="PTHR48228">
    <property type="entry name" value="SUCCINYL-COA--D-CITRAMALATE COA-TRANSFERASE"/>
    <property type="match status" value="1"/>
</dbReference>
<gene>
    <name evidence="1" type="ORF">GCM10010269_74070</name>
</gene>
<comment type="caution">
    <text evidence="1">The sequence shown here is derived from an EMBL/GenBank/DDBJ whole genome shotgun (WGS) entry which is preliminary data.</text>
</comment>
<dbReference type="PANTHER" id="PTHR48228:SF2">
    <property type="entry name" value="E-CINNAMOYL-COA:R-PHENYLLACTATE COA TRANSFERASE LARGE SUBUNIT"/>
    <property type="match status" value="1"/>
</dbReference>
<sequence>MKRPMEGVRIVEVAQYTFVPASGGVLAEWGAEVIKIEHAVRGDAQRGLVKLLGLDVVPTTSFFPIMEGPNRGKRSVGIALEVPEGRALLDELIRSADVFVTNFLPGAREKLRINVDDVRVVNPDIIYVRGTGFGARGEDAGKGGYDGTAFWGRGGSADGVTPGGADRPARMPSGAYGDSMGGLTIAGGIAAALYARKVTGEPSVVDVSLLGLGAWATQYSVNQALLVGGPLPKVEEPRHGSSSNPLAGSFRTADGRWLLLVMLQPTRYWPEFCERMGRPELVTDPRFAGDAVLEHGAEGGDIVAEIIGGITLDEWCRRMEGAQGQWALVQNAYEVGMDPALRENGFITKVVDADGVERELVANPVQFDETPVRSRRAPQFAEHTDDVLRDLGKSEEEIIDLKLLGAVT</sequence>
<dbReference type="AlphaFoldDB" id="A0A918L9T2"/>
<keyword evidence="2" id="KW-1185">Reference proteome</keyword>
<dbReference type="Pfam" id="PF02515">
    <property type="entry name" value="CoA_transf_3"/>
    <property type="match status" value="1"/>
</dbReference>
<dbReference type="Proteomes" id="UP000606194">
    <property type="component" value="Unassembled WGS sequence"/>
</dbReference>